<dbReference type="Pfam" id="PF01284">
    <property type="entry name" value="MARVEL"/>
    <property type="match status" value="1"/>
</dbReference>
<feature type="transmembrane region" description="Helical" evidence="5">
    <location>
        <begin position="58"/>
        <end position="79"/>
    </location>
</feature>
<feature type="domain" description="MARVEL" evidence="6">
    <location>
        <begin position="30"/>
        <end position="114"/>
    </location>
</feature>
<feature type="transmembrane region" description="Helical" evidence="5">
    <location>
        <begin position="31"/>
        <end position="51"/>
    </location>
</feature>
<reference evidence="7" key="1">
    <citation type="submission" date="2021-01" db="EMBL/GenBank/DDBJ databases">
        <authorList>
            <person name="Corre E."/>
            <person name="Pelletier E."/>
            <person name="Niang G."/>
            <person name="Scheremetjew M."/>
            <person name="Finn R."/>
            <person name="Kale V."/>
            <person name="Holt S."/>
            <person name="Cochrane G."/>
            <person name="Meng A."/>
            <person name="Brown T."/>
            <person name="Cohen L."/>
        </authorList>
    </citation>
    <scope>NUCLEOTIDE SEQUENCE</scope>
    <source>
        <strain evidence="7">CCMP1897</strain>
    </source>
</reference>
<dbReference type="EMBL" id="HBIS01001142">
    <property type="protein sequence ID" value="CAE0607173.1"/>
    <property type="molecule type" value="Transcribed_RNA"/>
</dbReference>
<dbReference type="InterPro" id="IPR008253">
    <property type="entry name" value="Marvel"/>
</dbReference>
<sequence>MDYGSSAAVNIGSNATMPESKGTSSTGWSSIFFRFLQFLFSMIAFALVASADKFEHAALGYLVAAGVIDFVYALVQIIFEFVGSPSVQLDVGLEFFMNILLLSSAAAAAAAHDEFNNMSGGKEGRVIAVS</sequence>
<comment type="subcellular location">
    <subcellularLocation>
        <location evidence="1">Membrane</location>
        <topology evidence="1">Multi-pass membrane protein</topology>
    </subcellularLocation>
</comment>
<evidence type="ECO:0000256" key="3">
    <source>
        <dbReference type="ARBA" id="ARBA00022989"/>
    </source>
</evidence>
<keyword evidence="2 5" id="KW-0812">Transmembrane</keyword>
<keyword evidence="3 5" id="KW-1133">Transmembrane helix</keyword>
<evidence type="ECO:0000256" key="5">
    <source>
        <dbReference type="SAM" id="Phobius"/>
    </source>
</evidence>
<accession>A0A7S3XBP5</accession>
<evidence type="ECO:0000259" key="6">
    <source>
        <dbReference type="Pfam" id="PF01284"/>
    </source>
</evidence>
<proteinExistence type="predicted"/>
<keyword evidence="4 5" id="KW-0472">Membrane</keyword>
<dbReference type="GO" id="GO:0016020">
    <property type="term" value="C:membrane"/>
    <property type="evidence" value="ECO:0007669"/>
    <property type="project" value="UniProtKB-SubCell"/>
</dbReference>
<evidence type="ECO:0000256" key="2">
    <source>
        <dbReference type="ARBA" id="ARBA00022692"/>
    </source>
</evidence>
<evidence type="ECO:0000313" key="7">
    <source>
        <dbReference type="EMBL" id="CAE0607173.1"/>
    </source>
</evidence>
<protein>
    <recommendedName>
        <fullName evidence="6">MARVEL domain-containing protein</fullName>
    </recommendedName>
</protein>
<feature type="transmembrane region" description="Helical" evidence="5">
    <location>
        <begin position="91"/>
        <end position="111"/>
    </location>
</feature>
<evidence type="ECO:0000256" key="4">
    <source>
        <dbReference type="ARBA" id="ARBA00023136"/>
    </source>
</evidence>
<dbReference type="AlphaFoldDB" id="A0A7S3XBP5"/>
<evidence type="ECO:0000256" key="1">
    <source>
        <dbReference type="ARBA" id="ARBA00004141"/>
    </source>
</evidence>
<name>A0A7S3XBP5_9CHLO</name>
<gene>
    <name evidence="7" type="ORF">PSAL00342_LOCUS990</name>
</gene>
<organism evidence="7">
    <name type="scientific">Picocystis salinarum</name>
    <dbReference type="NCBI Taxonomy" id="88271"/>
    <lineage>
        <taxon>Eukaryota</taxon>
        <taxon>Viridiplantae</taxon>
        <taxon>Chlorophyta</taxon>
        <taxon>Picocystophyceae</taxon>
        <taxon>Picocystales</taxon>
        <taxon>Picocystaceae</taxon>
        <taxon>Picocystis</taxon>
    </lineage>
</organism>